<dbReference type="InterPro" id="IPR001647">
    <property type="entry name" value="HTH_TetR"/>
</dbReference>
<evidence type="ECO:0000256" key="2">
    <source>
        <dbReference type="PROSITE-ProRule" id="PRU00335"/>
    </source>
</evidence>
<accession>A0A1X7KN43</accession>
<dbReference type="InterPro" id="IPR009057">
    <property type="entry name" value="Homeodomain-like_sf"/>
</dbReference>
<dbReference type="InterPro" id="IPR050109">
    <property type="entry name" value="HTH-type_TetR-like_transc_reg"/>
</dbReference>
<dbReference type="InterPro" id="IPR036271">
    <property type="entry name" value="Tet_transcr_reg_TetR-rel_C_sf"/>
</dbReference>
<evidence type="ECO:0000259" key="3">
    <source>
        <dbReference type="PROSITE" id="PS50977"/>
    </source>
</evidence>
<evidence type="ECO:0000256" key="1">
    <source>
        <dbReference type="ARBA" id="ARBA00023125"/>
    </source>
</evidence>
<keyword evidence="1 2" id="KW-0238">DNA-binding</keyword>
<dbReference type="PROSITE" id="PS01081">
    <property type="entry name" value="HTH_TETR_1"/>
    <property type="match status" value="1"/>
</dbReference>
<evidence type="ECO:0000313" key="4">
    <source>
        <dbReference type="EMBL" id="SMG42903.1"/>
    </source>
</evidence>
<dbReference type="OrthoDB" id="9780939at2"/>
<dbReference type="AlphaFoldDB" id="A0A1X7KN43"/>
<dbReference type="PANTHER" id="PTHR30328">
    <property type="entry name" value="TRANSCRIPTIONAL REPRESSOR"/>
    <property type="match status" value="1"/>
</dbReference>
<dbReference type="PANTHER" id="PTHR30328:SF54">
    <property type="entry name" value="HTH-TYPE TRANSCRIPTIONAL REPRESSOR SCO4008"/>
    <property type="match status" value="1"/>
</dbReference>
<keyword evidence="5" id="KW-1185">Reference proteome</keyword>
<organism evidence="4 5">
    <name type="scientific">Paenibacillus aquistagni</name>
    <dbReference type="NCBI Taxonomy" id="1852522"/>
    <lineage>
        <taxon>Bacteria</taxon>
        <taxon>Bacillati</taxon>
        <taxon>Bacillota</taxon>
        <taxon>Bacilli</taxon>
        <taxon>Bacillales</taxon>
        <taxon>Paenibacillaceae</taxon>
        <taxon>Paenibacillus</taxon>
    </lineage>
</organism>
<proteinExistence type="predicted"/>
<dbReference type="SUPFAM" id="SSF46689">
    <property type="entry name" value="Homeodomain-like"/>
    <property type="match status" value="1"/>
</dbReference>
<dbReference type="EMBL" id="FXAZ01000003">
    <property type="protein sequence ID" value="SMG42903.1"/>
    <property type="molecule type" value="Genomic_DNA"/>
</dbReference>
<reference evidence="4 5" key="1">
    <citation type="submission" date="2017-04" db="EMBL/GenBank/DDBJ databases">
        <authorList>
            <person name="Afonso C.L."/>
            <person name="Miller P.J."/>
            <person name="Scott M.A."/>
            <person name="Spackman E."/>
            <person name="Goraichik I."/>
            <person name="Dimitrov K.M."/>
            <person name="Suarez D.L."/>
            <person name="Swayne D.E."/>
        </authorList>
    </citation>
    <scope>NUCLEOTIDE SEQUENCE [LARGE SCALE GENOMIC DNA]</scope>
    <source>
        <strain evidence="4 5">11</strain>
    </source>
</reference>
<dbReference type="SUPFAM" id="SSF48498">
    <property type="entry name" value="Tetracyclin repressor-like, C-terminal domain"/>
    <property type="match status" value="1"/>
</dbReference>
<dbReference type="STRING" id="1852522.SAMN06295960_2547"/>
<dbReference type="InterPro" id="IPR023772">
    <property type="entry name" value="DNA-bd_HTH_TetR-type_CS"/>
</dbReference>
<dbReference type="PROSITE" id="PS50977">
    <property type="entry name" value="HTH_TETR_2"/>
    <property type="match status" value="1"/>
</dbReference>
<sequence>MTEKFFNLDEEKQARIINAAMKEFSDHGYAQASTNEMVKQAGISKGLLFHYFKNKQGLYLFLYDYAMQKMLAEMEASMDWAERDLFMMYRRIVEVKFRLCRVYPDMFNFLKVANTADTNEATPELQRRNEQLISKWYERMYRNVDYSLFKEGVDVQRVIHVLRWTMEGFSYTQLEHMKKLSLEELDLDAMMVEIDQYLELLKQAFYRS</sequence>
<evidence type="ECO:0000313" key="5">
    <source>
        <dbReference type="Proteomes" id="UP000193834"/>
    </source>
</evidence>
<dbReference type="PRINTS" id="PR00455">
    <property type="entry name" value="HTHTETR"/>
</dbReference>
<dbReference type="Gene3D" id="1.10.10.60">
    <property type="entry name" value="Homeodomain-like"/>
    <property type="match status" value="1"/>
</dbReference>
<dbReference type="Pfam" id="PF00440">
    <property type="entry name" value="TetR_N"/>
    <property type="match status" value="1"/>
</dbReference>
<dbReference type="RefSeq" id="WP_085494734.1">
    <property type="nucleotide sequence ID" value="NZ_FXAZ01000003.1"/>
</dbReference>
<dbReference type="GO" id="GO:0003677">
    <property type="term" value="F:DNA binding"/>
    <property type="evidence" value="ECO:0007669"/>
    <property type="project" value="UniProtKB-UniRule"/>
</dbReference>
<dbReference type="Proteomes" id="UP000193834">
    <property type="component" value="Unassembled WGS sequence"/>
</dbReference>
<protein>
    <submittedName>
        <fullName evidence="4">Transcriptional regulator, TetR family</fullName>
    </submittedName>
</protein>
<gene>
    <name evidence="4" type="ORF">SAMN06295960_2547</name>
</gene>
<name>A0A1X7KN43_9BACL</name>
<dbReference type="Gene3D" id="1.10.357.10">
    <property type="entry name" value="Tetracycline Repressor, domain 2"/>
    <property type="match status" value="1"/>
</dbReference>
<dbReference type="GO" id="GO:0006355">
    <property type="term" value="P:regulation of DNA-templated transcription"/>
    <property type="evidence" value="ECO:0007669"/>
    <property type="project" value="UniProtKB-ARBA"/>
</dbReference>
<feature type="domain" description="HTH tetR-type" evidence="3">
    <location>
        <begin position="10"/>
        <end position="70"/>
    </location>
</feature>
<feature type="DNA-binding region" description="H-T-H motif" evidence="2">
    <location>
        <begin position="33"/>
        <end position="52"/>
    </location>
</feature>